<evidence type="ECO:0000313" key="5">
    <source>
        <dbReference type="Proteomes" id="UP000607397"/>
    </source>
</evidence>
<dbReference type="GO" id="GO:0030089">
    <property type="term" value="C:phycobilisome"/>
    <property type="evidence" value="ECO:0007669"/>
    <property type="project" value="UniProtKB-KW"/>
</dbReference>
<comment type="caution">
    <text evidence="4">The sequence shown here is derived from an EMBL/GenBank/DDBJ whole genome shotgun (WGS) entry which is preliminary data.</text>
</comment>
<dbReference type="EMBL" id="WVIC01000005">
    <property type="protein sequence ID" value="NCJ05669.1"/>
    <property type="molecule type" value="Genomic_DNA"/>
</dbReference>
<keyword evidence="3" id="KW-0605">Phycobilisome</keyword>
<dbReference type="RefSeq" id="WP_161824141.1">
    <property type="nucleotide sequence ID" value="NZ_WVIC01000005.1"/>
</dbReference>
<sequence>MNSSSIHPLIQAVDGADSGASLLAAVEALAAARLEASIPTLIAVLGYNNPGAAVAAVDGLVALGEPAVRPLLDKLDGYNYGARAWAVRALAGIGDPRGLDILVDALQSDFAMSVRRAAARGLGTLHWHRLSPEELEPSQGQALDALLQGTQDPEWIVRYAAVVGLQGLAAALPETQSQRLTEIQIQLQTLAQEDEHLTVQARTWLAQQQLQIATN</sequence>
<evidence type="ECO:0000313" key="4">
    <source>
        <dbReference type="EMBL" id="NCJ05669.1"/>
    </source>
</evidence>
<organism evidence="4 5">
    <name type="scientific">Petrachloros mirabilis ULC683</name>
    <dbReference type="NCBI Taxonomy" id="2781853"/>
    <lineage>
        <taxon>Bacteria</taxon>
        <taxon>Bacillati</taxon>
        <taxon>Cyanobacteriota</taxon>
        <taxon>Cyanophyceae</taxon>
        <taxon>Synechococcales</taxon>
        <taxon>Petrachlorosaceae</taxon>
        <taxon>Petrachloros</taxon>
        <taxon>Petrachloros mirabilis</taxon>
    </lineage>
</organism>
<dbReference type="InterPro" id="IPR016024">
    <property type="entry name" value="ARM-type_fold"/>
</dbReference>
<keyword evidence="5" id="KW-1185">Reference proteome</keyword>
<dbReference type="SMART" id="SM00567">
    <property type="entry name" value="EZ_HEAT"/>
    <property type="match status" value="2"/>
</dbReference>
<evidence type="ECO:0000256" key="3">
    <source>
        <dbReference type="ARBA" id="ARBA00022738"/>
    </source>
</evidence>
<proteinExistence type="inferred from homology"/>
<comment type="similarity">
    <text evidence="1">Belongs to the CpcE/RpcE/PecE family.</text>
</comment>
<dbReference type="Pfam" id="PF13646">
    <property type="entry name" value="HEAT_2"/>
    <property type="match status" value="1"/>
</dbReference>
<dbReference type="SUPFAM" id="SSF48371">
    <property type="entry name" value="ARM repeat"/>
    <property type="match status" value="1"/>
</dbReference>
<dbReference type="InterPro" id="IPR004155">
    <property type="entry name" value="PBS_lyase_HEAT"/>
</dbReference>
<keyword evidence="2" id="KW-0042">Antenna complex</keyword>
<dbReference type="AlphaFoldDB" id="A0A8K2ACI5"/>
<dbReference type="InterPro" id="IPR011989">
    <property type="entry name" value="ARM-like"/>
</dbReference>
<dbReference type="Proteomes" id="UP000607397">
    <property type="component" value="Unassembled WGS sequence"/>
</dbReference>
<name>A0A8K2ACI5_9CYAN</name>
<accession>A0A8K2ACI5</accession>
<reference evidence="4" key="1">
    <citation type="submission" date="2019-12" db="EMBL/GenBank/DDBJ databases">
        <title>High-Quality draft genome sequences of three cyanobacteria isolated from the limestone walls of the Old Cathedral of Coimbra.</title>
        <authorList>
            <person name="Tiago I."/>
            <person name="Soares F."/>
            <person name="Portugal A."/>
        </authorList>
    </citation>
    <scope>NUCLEOTIDE SEQUENCE [LARGE SCALE GENOMIC DNA]</scope>
    <source>
        <strain evidence="4">C</strain>
    </source>
</reference>
<dbReference type="Gene3D" id="1.25.10.10">
    <property type="entry name" value="Leucine-rich Repeat Variant"/>
    <property type="match status" value="1"/>
</dbReference>
<evidence type="ECO:0000256" key="2">
    <source>
        <dbReference type="ARBA" id="ARBA00022549"/>
    </source>
</evidence>
<protein>
    <submittedName>
        <fullName evidence="4">HEAT repeat domain-containing protein</fullName>
    </submittedName>
</protein>
<gene>
    <name evidence="4" type="ORF">GS597_03920</name>
</gene>
<evidence type="ECO:0000256" key="1">
    <source>
        <dbReference type="ARBA" id="ARBA00009299"/>
    </source>
</evidence>